<comment type="caution">
    <text evidence="3">The sequence shown here is derived from an EMBL/GenBank/DDBJ whole genome shotgun (WGS) entry which is preliminary data.</text>
</comment>
<sequence length="364" mass="37671">MLPVITPVFPSRRAERFAQLLDEAAGARRHHSWSDGDSDLTGMVTIGQRVTTLPLVVEVDPEFRTGLRASLMARIEREGIGATASEPDVESPQRRKLGDLLPSGRTRSAIIATIAAGSFGAFGVSAASGDAMPGDTLYKVKRSAEQAQLALAGSDVSRGQLNLEFARKRLAEAGALGGDVNKLDPVLDDMDTGMREGSRLLTTAAVDRGEVAGLQAVQQFTRDQQPILANLANRLDGPAKVRATESVDLLKRISERASGLQNTIKCPDLQVPTDELGALPVVCGNAAPPASRSGPDKAPEATAKPTGPAPPATGAPTVGGRNAVTGPSESAEAGASATPDAGESESDDGGVIDSIKRAVEGLFG</sequence>
<feature type="region of interest" description="Disordered" evidence="1">
    <location>
        <begin position="287"/>
        <end position="364"/>
    </location>
</feature>
<organism evidence="3 4">
    <name type="scientific">Virgisporangium aurantiacum</name>
    <dbReference type="NCBI Taxonomy" id="175570"/>
    <lineage>
        <taxon>Bacteria</taxon>
        <taxon>Bacillati</taxon>
        <taxon>Actinomycetota</taxon>
        <taxon>Actinomycetes</taxon>
        <taxon>Micromonosporales</taxon>
        <taxon>Micromonosporaceae</taxon>
        <taxon>Virgisporangium</taxon>
    </lineage>
</organism>
<protein>
    <recommendedName>
        <fullName evidence="2">DUF5667 domain-containing protein</fullName>
    </recommendedName>
</protein>
<evidence type="ECO:0000259" key="2">
    <source>
        <dbReference type="Pfam" id="PF18915"/>
    </source>
</evidence>
<gene>
    <name evidence="3" type="ORF">Vau01_012500</name>
</gene>
<feature type="compositionally biased region" description="Basic and acidic residues" evidence="1">
    <location>
        <begin position="354"/>
        <end position="364"/>
    </location>
</feature>
<dbReference type="EMBL" id="BOPG01000009">
    <property type="protein sequence ID" value="GIJ53734.1"/>
    <property type="molecule type" value="Genomic_DNA"/>
</dbReference>
<reference evidence="3" key="1">
    <citation type="submission" date="2021-01" db="EMBL/GenBank/DDBJ databases">
        <title>Whole genome shotgun sequence of Virgisporangium aurantiacum NBRC 16421.</title>
        <authorList>
            <person name="Komaki H."/>
            <person name="Tamura T."/>
        </authorList>
    </citation>
    <scope>NUCLEOTIDE SEQUENCE</scope>
    <source>
        <strain evidence="3">NBRC 16421</strain>
    </source>
</reference>
<dbReference type="InterPro" id="IPR043725">
    <property type="entry name" value="DUF5667"/>
</dbReference>
<dbReference type="Proteomes" id="UP000612585">
    <property type="component" value="Unassembled WGS sequence"/>
</dbReference>
<proteinExistence type="predicted"/>
<evidence type="ECO:0000313" key="3">
    <source>
        <dbReference type="EMBL" id="GIJ53734.1"/>
    </source>
</evidence>
<evidence type="ECO:0000313" key="4">
    <source>
        <dbReference type="Proteomes" id="UP000612585"/>
    </source>
</evidence>
<name>A0A8J3YXD8_9ACTN</name>
<accession>A0A8J3YXD8</accession>
<dbReference type="Pfam" id="PF18915">
    <property type="entry name" value="DUF5667"/>
    <property type="match status" value="1"/>
</dbReference>
<feature type="compositionally biased region" description="Low complexity" evidence="1">
    <location>
        <begin position="314"/>
        <end position="339"/>
    </location>
</feature>
<evidence type="ECO:0000256" key="1">
    <source>
        <dbReference type="SAM" id="MobiDB-lite"/>
    </source>
</evidence>
<feature type="domain" description="DUF5667" evidence="2">
    <location>
        <begin position="131"/>
        <end position="235"/>
    </location>
</feature>
<keyword evidence="4" id="KW-1185">Reference proteome</keyword>
<dbReference type="AlphaFoldDB" id="A0A8J3YXD8"/>